<dbReference type="EMBL" id="BBJS01000014">
    <property type="protein sequence ID" value="GAN13243.1"/>
    <property type="molecule type" value="Genomic_DNA"/>
</dbReference>
<dbReference type="PANTHER" id="PTHR33055:SF3">
    <property type="entry name" value="PUTATIVE TRANSPOSASE FOR IS117-RELATED"/>
    <property type="match status" value="1"/>
</dbReference>
<gene>
    <name evidence="2" type="ORF">SP6_14_04030</name>
</gene>
<dbReference type="GO" id="GO:0006313">
    <property type="term" value="P:DNA transposition"/>
    <property type="evidence" value="ECO:0007669"/>
    <property type="project" value="InterPro"/>
</dbReference>
<proteinExistence type="predicted"/>
<sequence>MPSDARFCLEMLAAQLRIVKEQILENDRRILASARETELGRRLMEIPGVGPLLASAIVATVPDPAIFRSGRNLAAWIGLVPRQNSSGG</sequence>
<evidence type="ECO:0000313" key="2">
    <source>
        <dbReference type="EMBL" id="GAN13243.1"/>
    </source>
</evidence>
<dbReference type="InterPro" id="IPR047650">
    <property type="entry name" value="Transpos_IS110"/>
</dbReference>
<dbReference type="PANTHER" id="PTHR33055">
    <property type="entry name" value="TRANSPOSASE FOR INSERTION SEQUENCE ELEMENT IS1111A"/>
    <property type="match status" value="1"/>
</dbReference>
<evidence type="ECO:0000313" key="3">
    <source>
        <dbReference type="Proteomes" id="UP000032025"/>
    </source>
</evidence>
<dbReference type="InterPro" id="IPR003346">
    <property type="entry name" value="Transposase_20"/>
</dbReference>
<protein>
    <submittedName>
        <fullName evidence="2">DNA, contig: SP614</fullName>
    </submittedName>
</protein>
<feature type="domain" description="Transposase IS116/IS110/IS902 C-terminal" evidence="1">
    <location>
        <begin position="41"/>
        <end position="88"/>
    </location>
</feature>
<reference evidence="2 3" key="1">
    <citation type="submission" date="2014-08" db="EMBL/GenBank/DDBJ databases">
        <title>Whole genome shotgun sequence of Sphingomonas paucimobilis NBRC 13935.</title>
        <authorList>
            <person name="Hosoyama A."/>
            <person name="Hashimoto M."/>
            <person name="Hosoyama Y."/>
            <person name="Noguchi M."/>
            <person name="Uohara A."/>
            <person name="Ohji S."/>
            <person name="Katano-Makiyama Y."/>
            <person name="Ichikawa N."/>
            <person name="Kimura A."/>
            <person name="Yamazoe A."/>
            <person name="Fujita N."/>
        </authorList>
    </citation>
    <scope>NUCLEOTIDE SEQUENCE [LARGE SCALE GENOMIC DNA]</scope>
    <source>
        <strain evidence="2 3">NBRC 13935</strain>
    </source>
</reference>
<evidence type="ECO:0000259" key="1">
    <source>
        <dbReference type="Pfam" id="PF02371"/>
    </source>
</evidence>
<keyword evidence="3" id="KW-1185">Reference proteome</keyword>
<dbReference type="AlphaFoldDB" id="A0A0C9NEU4"/>
<dbReference type="Pfam" id="PF02371">
    <property type="entry name" value="Transposase_20"/>
    <property type="match status" value="1"/>
</dbReference>
<dbReference type="Proteomes" id="UP000032025">
    <property type="component" value="Unassembled WGS sequence"/>
</dbReference>
<dbReference type="GO" id="GO:0003677">
    <property type="term" value="F:DNA binding"/>
    <property type="evidence" value="ECO:0007669"/>
    <property type="project" value="InterPro"/>
</dbReference>
<dbReference type="GO" id="GO:0004803">
    <property type="term" value="F:transposase activity"/>
    <property type="evidence" value="ECO:0007669"/>
    <property type="project" value="InterPro"/>
</dbReference>
<name>A0A0C9NEU4_SPHPI</name>
<organism evidence="2 3">
    <name type="scientific">Sphingomonas paucimobilis NBRC 13935</name>
    <dbReference type="NCBI Taxonomy" id="1219050"/>
    <lineage>
        <taxon>Bacteria</taxon>
        <taxon>Pseudomonadati</taxon>
        <taxon>Pseudomonadota</taxon>
        <taxon>Alphaproteobacteria</taxon>
        <taxon>Sphingomonadales</taxon>
        <taxon>Sphingomonadaceae</taxon>
        <taxon>Sphingomonas</taxon>
    </lineage>
</organism>
<accession>A0A0C9NEU4</accession>
<comment type="caution">
    <text evidence="2">The sequence shown here is derived from an EMBL/GenBank/DDBJ whole genome shotgun (WGS) entry which is preliminary data.</text>
</comment>